<dbReference type="RefSeq" id="WP_152762161.1">
    <property type="nucleotide sequence ID" value="NZ_WHLY01000002.1"/>
</dbReference>
<protein>
    <recommendedName>
        <fullName evidence="4">Lipoprotein</fullName>
    </recommendedName>
</protein>
<keyword evidence="1" id="KW-0732">Signal</keyword>
<dbReference type="PROSITE" id="PS51257">
    <property type="entry name" value="PROKAR_LIPOPROTEIN"/>
    <property type="match status" value="1"/>
</dbReference>
<evidence type="ECO:0000256" key="1">
    <source>
        <dbReference type="SAM" id="SignalP"/>
    </source>
</evidence>
<evidence type="ECO:0000313" key="3">
    <source>
        <dbReference type="Proteomes" id="UP000479293"/>
    </source>
</evidence>
<proteinExistence type="predicted"/>
<name>A0A7C9F4P5_9BACT</name>
<organism evidence="2 3">
    <name type="scientific">Salmonirosea aquatica</name>
    <dbReference type="NCBI Taxonomy" id="2654236"/>
    <lineage>
        <taxon>Bacteria</taxon>
        <taxon>Pseudomonadati</taxon>
        <taxon>Bacteroidota</taxon>
        <taxon>Cytophagia</taxon>
        <taxon>Cytophagales</taxon>
        <taxon>Spirosomataceae</taxon>
        <taxon>Salmonirosea</taxon>
    </lineage>
</organism>
<dbReference type="Proteomes" id="UP000479293">
    <property type="component" value="Unassembled WGS sequence"/>
</dbReference>
<keyword evidence="3" id="KW-1185">Reference proteome</keyword>
<sequence length="222" mass="24053">MKKIFRLTSSFLAVGLAILMSCENPDLDPNVEFEGAASGFGTFLVNGVAQKDPFNPDFGSTLRGGPDALSIKPATFATTPAQAKLFWASFDNKVTVNKIELYVQFTEPYIDKDGNPAVANHGTKLLTTLDAVAAYEDNKFTVDASKVYDLFKSATFKYDGTTAVPVFSEARKRTAAAQFIAGDNLVVSWHLVADNGLVYKSWSPSVCNENLATNCSITVQVR</sequence>
<dbReference type="AlphaFoldDB" id="A0A7C9F4P5"/>
<accession>A0A7C9F4P5</accession>
<reference evidence="2 3" key="1">
    <citation type="submission" date="2019-10" db="EMBL/GenBank/DDBJ databases">
        <title>Draft Genome Sequence of Cytophagaceae sp. SJW1-29.</title>
        <authorList>
            <person name="Choi A."/>
        </authorList>
    </citation>
    <scope>NUCLEOTIDE SEQUENCE [LARGE SCALE GENOMIC DNA]</scope>
    <source>
        <strain evidence="2 3">SJW1-29</strain>
    </source>
</reference>
<evidence type="ECO:0000313" key="2">
    <source>
        <dbReference type="EMBL" id="MPR35265.1"/>
    </source>
</evidence>
<feature type="chain" id="PRO_5028952355" description="Lipoprotein" evidence="1">
    <location>
        <begin position="22"/>
        <end position="222"/>
    </location>
</feature>
<evidence type="ECO:0008006" key="4">
    <source>
        <dbReference type="Google" id="ProtNLM"/>
    </source>
</evidence>
<dbReference type="EMBL" id="WHLY01000002">
    <property type="protein sequence ID" value="MPR35265.1"/>
    <property type="molecule type" value="Genomic_DNA"/>
</dbReference>
<feature type="signal peptide" evidence="1">
    <location>
        <begin position="1"/>
        <end position="21"/>
    </location>
</feature>
<gene>
    <name evidence="2" type="ORF">GBK04_18390</name>
</gene>
<comment type="caution">
    <text evidence="2">The sequence shown here is derived from an EMBL/GenBank/DDBJ whole genome shotgun (WGS) entry which is preliminary data.</text>
</comment>